<evidence type="ECO:0000313" key="1">
    <source>
        <dbReference type="EMBL" id="GBB94107.1"/>
    </source>
</evidence>
<name>A0A2Z6QUZ8_9GLOM</name>
<evidence type="ECO:0000313" key="2">
    <source>
        <dbReference type="Proteomes" id="UP000247702"/>
    </source>
</evidence>
<reference evidence="1 2" key="1">
    <citation type="submission" date="2017-11" db="EMBL/GenBank/DDBJ databases">
        <title>The genome of Rhizophagus clarus HR1 reveals common genetic basis of auxotrophy among arbuscular mycorrhizal fungi.</title>
        <authorList>
            <person name="Kobayashi Y."/>
        </authorList>
    </citation>
    <scope>NUCLEOTIDE SEQUENCE [LARGE SCALE GENOMIC DNA]</scope>
    <source>
        <strain evidence="1 2">HR1</strain>
    </source>
</reference>
<gene>
    <name evidence="1" type="ORF">RclHR1_22940001</name>
</gene>
<keyword evidence="2" id="KW-1185">Reference proteome</keyword>
<comment type="caution">
    <text evidence="1">The sequence shown here is derived from an EMBL/GenBank/DDBJ whole genome shotgun (WGS) entry which is preliminary data.</text>
</comment>
<dbReference type="AlphaFoldDB" id="A0A2Z6QUZ8"/>
<dbReference type="EMBL" id="BEXD01001440">
    <property type="protein sequence ID" value="GBB94107.1"/>
    <property type="molecule type" value="Genomic_DNA"/>
</dbReference>
<organism evidence="1 2">
    <name type="scientific">Rhizophagus clarus</name>
    <dbReference type="NCBI Taxonomy" id="94130"/>
    <lineage>
        <taxon>Eukaryota</taxon>
        <taxon>Fungi</taxon>
        <taxon>Fungi incertae sedis</taxon>
        <taxon>Mucoromycota</taxon>
        <taxon>Glomeromycotina</taxon>
        <taxon>Glomeromycetes</taxon>
        <taxon>Glomerales</taxon>
        <taxon>Glomeraceae</taxon>
        <taxon>Rhizophagus</taxon>
    </lineage>
</organism>
<protein>
    <submittedName>
        <fullName evidence="1">Uncharacterized protein</fullName>
    </submittedName>
</protein>
<dbReference type="Proteomes" id="UP000247702">
    <property type="component" value="Unassembled WGS sequence"/>
</dbReference>
<sequence>MVFRRSRTPLEADRYFEGLEVLYRQTTVSPEEVDRVISKAQNSNLKRIEVFRRSAVGFLEEILKIELQNSFLIRRFANAYFYRFAASWNVTKLRRFTASGRVSGQDFKDLEPLLRQTSYLKAHGFPDANKRWEKIKVRGKVACRNSIGQYQMLKPKICQNAEMPK</sequence>
<accession>A0A2Z6QUZ8</accession>
<proteinExistence type="predicted"/>